<gene>
    <name evidence="2" type="ORF">HHL11_20775</name>
</gene>
<feature type="transmembrane region" description="Helical" evidence="1">
    <location>
        <begin position="110"/>
        <end position="132"/>
    </location>
</feature>
<feature type="transmembrane region" description="Helical" evidence="1">
    <location>
        <begin position="68"/>
        <end position="90"/>
    </location>
</feature>
<protein>
    <submittedName>
        <fullName evidence="2">Uncharacterized protein</fullName>
    </submittedName>
</protein>
<sequence length="148" mass="16055">MKRLYIGLTLLLMAFLTSLDQLDAVHRFVARAGVQRWMTELALSLAAVAFFARRSSLHRRMLFPRRGLRLLLAGIAAYALGLAVISGLLARAAGMLPIEAEGPWASVPGVLAFLRPLPLFIAAEALLVVGAFRALTNLVPPDEFAADF</sequence>
<dbReference type="AlphaFoldDB" id="A0A848H5X5"/>
<feature type="transmembrane region" description="Helical" evidence="1">
    <location>
        <begin position="37"/>
        <end position="56"/>
    </location>
</feature>
<dbReference type="RefSeq" id="WP_169420474.1">
    <property type="nucleotide sequence ID" value="NZ_JABBFX010000002.1"/>
</dbReference>
<keyword evidence="1" id="KW-1133">Transmembrane helix</keyword>
<dbReference type="EMBL" id="JABBFX010000002">
    <property type="protein sequence ID" value="NML46195.1"/>
    <property type="molecule type" value="Genomic_DNA"/>
</dbReference>
<organism evidence="2 3">
    <name type="scientific">Ramlibacter agri</name>
    <dbReference type="NCBI Taxonomy" id="2728837"/>
    <lineage>
        <taxon>Bacteria</taxon>
        <taxon>Pseudomonadati</taxon>
        <taxon>Pseudomonadota</taxon>
        <taxon>Betaproteobacteria</taxon>
        <taxon>Burkholderiales</taxon>
        <taxon>Comamonadaceae</taxon>
        <taxon>Ramlibacter</taxon>
    </lineage>
</organism>
<dbReference type="Proteomes" id="UP000541185">
    <property type="component" value="Unassembled WGS sequence"/>
</dbReference>
<keyword evidence="3" id="KW-1185">Reference proteome</keyword>
<evidence type="ECO:0000256" key="1">
    <source>
        <dbReference type="SAM" id="Phobius"/>
    </source>
</evidence>
<evidence type="ECO:0000313" key="3">
    <source>
        <dbReference type="Proteomes" id="UP000541185"/>
    </source>
</evidence>
<evidence type="ECO:0000313" key="2">
    <source>
        <dbReference type="EMBL" id="NML46195.1"/>
    </source>
</evidence>
<reference evidence="2 3" key="1">
    <citation type="submission" date="2020-04" db="EMBL/GenBank/DDBJ databases">
        <title>Ramlibacter sp. G-1-2-2 isolated from soil.</title>
        <authorList>
            <person name="Dahal R.H."/>
        </authorList>
    </citation>
    <scope>NUCLEOTIDE SEQUENCE [LARGE SCALE GENOMIC DNA]</scope>
    <source>
        <strain evidence="2 3">G-1-2-2</strain>
    </source>
</reference>
<name>A0A848H5X5_9BURK</name>
<keyword evidence="1" id="KW-0472">Membrane</keyword>
<comment type="caution">
    <text evidence="2">The sequence shown here is derived from an EMBL/GenBank/DDBJ whole genome shotgun (WGS) entry which is preliminary data.</text>
</comment>
<keyword evidence="1" id="KW-0812">Transmembrane</keyword>
<proteinExistence type="predicted"/>
<accession>A0A848H5X5</accession>